<proteinExistence type="predicted"/>
<evidence type="ECO:0000259" key="3">
    <source>
        <dbReference type="Pfam" id="PF13439"/>
    </source>
</evidence>
<evidence type="ECO:0000313" key="4">
    <source>
        <dbReference type="EMBL" id="QDH79809.1"/>
    </source>
</evidence>
<dbReference type="InterPro" id="IPR001296">
    <property type="entry name" value="Glyco_trans_1"/>
</dbReference>
<evidence type="ECO:0000256" key="1">
    <source>
        <dbReference type="SAM" id="MobiDB-lite"/>
    </source>
</evidence>
<evidence type="ECO:0000259" key="2">
    <source>
        <dbReference type="Pfam" id="PF00534"/>
    </source>
</evidence>
<sequence length="398" mass="45146">MKILFVFDSLTNAGTENSYLQLLPRFSNNVEVTVAYFYADHCLAGEFEDANIQVRFLANSGRYGFGTGVKKLFKLVKEEKPDLLVSSLLRSNLISRVVSKISGVPLVGTLVSDSYGKVRLDDFQGRRLLKFKLFWQLDRWTAGIPIQWIANSSFIADAHCKALGLERNKIEVIYRGREVPHLTWRESNSSKNNRISYDFVSVGRLFKTKGWTELLDAFHLVLRKYPNCTLTIFGEGPLRASLEEKVIGLGIGEKVFLPGNVPQVQDRLFDYDCFVFPSWYEGFSGALVEAMMVGIPVIASDIPMNLEAVTPHINALTFPVKDAEMLAAQMNYAMNHPEKMAELGRNARKEAIERFDIEKIAEEYEEVLKRVLKTSPSLSKRERNKDGWRKSSVPPFRG</sequence>
<reference evidence="4 5" key="1">
    <citation type="submission" date="2019-06" db="EMBL/GenBank/DDBJ databases">
        <title>Echinicola alkalisoli sp. nov. isolated from saline soil.</title>
        <authorList>
            <person name="Sun J.-Q."/>
            <person name="Xu L."/>
        </authorList>
    </citation>
    <scope>NUCLEOTIDE SEQUENCE [LARGE SCALE GENOMIC DNA]</scope>
    <source>
        <strain evidence="4 5">LN3S3</strain>
    </source>
</reference>
<feature type="domain" description="Glycosyltransferase subfamily 4-like N-terminal" evidence="3">
    <location>
        <begin position="14"/>
        <end position="176"/>
    </location>
</feature>
<dbReference type="RefSeq" id="WP_141615048.1">
    <property type="nucleotide sequence ID" value="NZ_CP041253.1"/>
</dbReference>
<feature type="compositionally biased region" description="Basic and acidic residues" evidence="1">
    <location>
        <begin position="379"/>
        <end position="389"/>
    </location>
</feature>
<dbReference type="CDD" id="cd03801">
    <property type="entry name" value="GT4_PimA-like"/>
    <property type="match status" value="1"/>
</dbReference>
<dbReference type="GO" id="GO:0016757">
    <property type="term" value="F:glycosyltransferase activity"/>
    <property type="evidence" value="ECO:0007669"/>
    <property type="project" value="InterPro"/>
</dbReference>
<dbReference type="SUPFAM" id="SSF53756">
    <property type="entry name" value="UDP-Glycosyltransferase/glycogen phosphorylase"/>
    <property type="match status" value="1"/>
</dbReference>
<keyword evidence="5" id="KW-1185">Reference proteome</keyword>
<dbReference type="Pfam" id="PF13439">
    <property type="entry name" value="Glyco_transf_4"/>
    <property type="match status" value="1"/>
</dbReference>
<dbReference type="Gene3D" id="3.40.50.2000">
    <property type="entry name" value="Glycogen Phosphorylase B"/>
    <property type="match status" value="2"/>
</dbReference>
<gene>
    <name evidence="4" type="ORF">FKX85_12510</name>
</gene>
<dbReference type="PANTHER" id="PTHR12526">
    <property type="entry name" value="GLYCOSYLTRANSFERASE"/>
    <property type="match status" value="1"/>
</dbReference>
<dbReference type="PANTHER" id="PTHR12526:SF630">
    <property type="entry name" value="GLYCOSYLTRANSFERASE"/>
    <property type="match status" value="1"/>
</dbReference>
<keyword evidence="4" id="KW-0808">Transferase</keyword>
<dbReference type="OrthoDB" id="9811239at2"/>
<organism evidence="4 5">
    <name type="scientific">Echinicola soli</name>
    <dbReference type="NCBI Taxonomy" id="2591634"/>
    <lineage>
        <taxon>Bacteria</taxon>
        <taxon>Pseudomonadati</taxon>
        <taxon>Bacteroidota</taxon>
        <taxon>Cytophagia</taxon>
        <taxon>Cytophagales</taxon>
        <taxon>Cyclobacteriaceae</taxon>
        <taxon>Echinicola</taxon>
    </lineage>
</organism>
<accession>A0A514CJ11</accession>
<name>A0A514CJ11_9BACT</name>
<feature type="region of interest" description="Disordered" evidence="1">
    <location>
        <begin position="375"/>
        <end position="398"/>
    </location>
</feature>
<dbReference type="AlphaFoldDB" id="A0A514CJ11"/>
<dbReference type="InterPro" id="IPR028098">
    <property type="entry name" value="Glyco_trans_4-like_N"/>
</dbReference>
<protein>
    <submittedName>
        <fullName evidence="4">Glycosyltransferase family 4 protein</fullName>
    </submittedName>
</protein>
<feature type="domain" description="Glycosyl transferase family 1" evidence="2">
    <location>
        <begin position="189"/>
        <end position="349"/>
    </location>
</feature>
<dbReference type="Pfam" id="PF00534">
    <property type="entry name" value="Glycos_transf_1"/>
    <property type="match status" value="1"/>
</dbReference>
<evidence type="ECO:0000313" key="5">
    <source>
        <dbReference type="Proteomes" id="UP000316614"/>
    </source>
</evidence>
<dbReference type="EMBL" id="CP041253">
    <property type="protein sequence ID" value="QDH79809.1"/>
    <property type="molecule type" value="Genomic_DNA"/>
</dbReference>
<dbReference type="Proteomes" id="UP000316614">
    <property type="component" value="Chromosome"/>
</dbReference>
<dbReference type="KEGG" id="echi:FKX85_12510"/>